<feature type="transmembrane region" description="Helical" evidence="2">
    <location>
        <begin position="37"/>
        <end position="61"/>
    </location>
</feature>
<feature type="transmembrane region" description="Helical" evidence="2">
    <location>
        <begin position="571"/>
        <end position="592"/>
    </location>
</feature>
<dbReference type="Proteomes" id="UP001239445">
    <property type="component" value="Unassembled WGS sequence"/>
</dbReference>
<proteinExistence type="predicted"/>
<keyword evidence="2" id="KW-0812">Transmembrane</keyword>
<feature type="region of interest" description="Disordered" evidence="1">
    <location>
        <begin position="666"/>
        <end position="696"/>
    </location>
</feature>
<dbReference type="AlphaFoldDB" id="A0AAJ0F3H8"/>
<dbReference type="EMBL" id="MU839859">
    <property type="protein sequence ID" value="KAK1749413.1"/>
    <property type="molecule type" value="Genomic_DNA"/>
</dbReference>
<feature type="compositionally biased region" description="Basic and acidic residues" evidence="1">
    <location>
        <begin position="671"/>
        <end position="696"/>
    </location>
</feature>
<evidence type="ECO:0000313" key="3">
    <source>
        <dbReference type="EMBL" id="KAK1749413.1"/>
    </source>
</evidence>
<accession>A0AAJ0F3H8</accession>
<evidence type="ECO:0000256" key="2">
    <source>
        <dbReference type="SAM" id="Phobius"/>
    </source>
</evidence>
<reference evidence="3" key="1">
    <citation type="submission" date="2023-06" db="EMBL/GenBank/DDBJ databases">
        <title>Genome-scale phylogeny and comparative genomics of the fungal order Sordariales.</title>
        <authorList>
            <consortium name="Lawrence Berkeley National Laboratory"/>
            <person name="Hensen N."/>
            <person name="Bonometti L."/>
            <person name="Westerberg I."/>
            <person name="Brannstrom I.O."/>
            <person name="Guillou S."/>
            <person name="Cros-Aarteil S."/>
            <person name="Calhoun S."/>
            <person name="Haridas S."/>
            <person name="Kuo A."/>
            <person name="Mondo S."/>
            <person name="Pangilinan J."/>
            <person name="Riley R."/>
            <person name="Labutti K."/>
            <person name="Andreopoulos B."/>
            <person name="Lipzen A."/>
            <person name="Chen C."/>
            <person name="Yanf M."/>
            <person name="Daum C."/>
            <person name="Ng V."/>
            <person name="Clum A."/>
            <person name="Steindorff A."/>
            <person name="Ohm R."/>
            <person name="Martin F."/>
            <person name="Silar P."/>
            <person name="Natvig D."/>
            <person name="Lalanne C."/>
            <person name="Gautier V."/>
            <person name="Ament-Velasquez S.L."/>
            <person name="Kruys A."/>
            <person name="Hutchinson M.I."/>
            <person name="Powell A.J."/>
            <person name="Barry K."/>
            <person name="Miller A.N."/>
            <person name="Grigoriev I.V."/>
            <person name="Debuchy R."/>
            <person name="Gladieux P."/>
            <person name="Thoren M.H."/>
            <person name="Johannesson H."/>
        </authorList>
    </citation>
    <scope>NUCLEOTIDE SEQUENCE</scope>
    <source>
        <strain evidence="3">PSN4</strain>
    </source>
</reference>
<protein>
    <submittedName>
        <fullName evidence="3">Uncharacterized protein</fullName>
    </submittedName>
</protein>
<feature type="transmembrane region" description="Helical" evidence="2">
    <location>
        <begin position="113"/>
        <end position="133"/>
    </location>
</feature>
<evidence type="ECO:0000256" key="1">
    <source>
        <dbReference type="SAM" id="MobiDB-lite"/>
    </source>
</evidence>
<keyword evidence="2" id="KW-0472">Membrane</keyword>
<keyword evidence="4" id="KW-1185">Reference proteome</keyword>
<evidence type="ECO:0000313" key="4">
    <source>
        <dbReference type="Proteomes" id="UP001239445"/>
    </source>
</evidence>
<gene>
    <name evidence="3" type="ORF">QBC47DRAFT_441931</name>
</gene>
<name>A0AAJ0F3H8_9PEZI</name>
<sequence>MSTSSGVYDVHLGRWTDWSRGQVLGATLTLTRQDSGLLIAFLAFFVALVGTRFWRIVCLILHWSFSKDSPADGVHHQRQAFLRNSSNPESALWTLTDMCLSWRRNATRVWSRLLPLIALALACFVGFILAGGYSSQVTTFGTSEVLLSGANCAFVGDVGVTMNTYGSTIGPMITQAMIAAESYARQCYNPSSAPQSPSCSSAYVRKQLPPVVVDTNASCPFDPKVCQSQRGNLFIDTGFLDSYYDLGRNTPPSQRMQLRRTFHCAPLATENYRVIRNHDAHNESWDASYYYGPPENDMGNGTTSDNYTTRYSSAAYPETEELTENFAWSTERDFGIRTHYAMFWNGTHYSGMSSFNPIPELRPMNGSGSVWIRFLTSDNILFTQQTEDSWYGRDMMSTQVHKLKGMEWGNVTMFRQSIPGSPLGCQEMEQLCFTGVKGVQICGRLGSAPDSVMDIESQMEPEDKEWYIWFMTTTFETMTQARGVVDLLGTRALRARDSLNGPILGSLPEGQWQIEVQHWHATATAHLQETFLRSIIGPSNPELPKLMEVWYPNTTVEKEICASQKVVLEGYVSFSIFAIVCIFLGGGLIILLSLKLESILAWCLTCRGDRTKYSRLEWSANETLQIQRLAHEATGAGTWSRTTGTIPVTKPGDVLAVLDIGEPAHPRLRAPRTEDDRSSGEGERSMDAHGIRYPEH</sequence>
<comment type="caution">
    <text evidence="3">The sequence shown here is derived from an EMBL/GenBank/DDBJ whole genome shotgun (WGS) entry which is preliminary data.</text>
</comment>
<keyword evidence="2" id="KW-1133">Transmembrane helix</keyword>
<organism evidence="3 4">
    <name type="scientific">Echria macrotheca</name>
    <dbReference type="NCBI Taxonomy" id="438768"/>
    <lineage>
        <taxon>Eukaryota</taxon>
        <taxon>Fungi</taxon>
        <taxon>Dikarya</taxon>
        <taxon>Ascomycota</taxon>
        <taxon>Pezizomycotina</taxon>
        <taxon>Sordariomycetes</taxon>
        <taxon>Sordariomycetidae</taxon>
        <taxon>Sordariales</taxon>
        <taxon>Schizotheciaceae</taxon>
        <taxon>Echria</taxon>
    </lineage>
</organism>